<proteinExistence type="predicted"/>
<feature type="domain" description="CopC" evidence="3">
    <location>
        <begin position="49"/>
        <end position="141"/>
    </location>
</feature>
<evidence type="ECO:0000259" key="3">
    <source>
        <dbReference type="Pfam" id="PF04234"/>
    </source>
</evidence>
<organism evidence="4 5">
    <name type="scientific">Hankyongella ginsenosidimutans</name>
    <dbReference type="NCBI Taxonomy" id="1763828"/>
    <lineage>
        <taxon>Bacteria</taxon>
        <taxon>Pseudomonadati</taxon>
        <taxon>Pseudomonadota</taxon>
        <taxon>Alphaproteobacteria</taxon>
        <taxon>Sphingomonadales</taxon>
        <taxon>Sphingomonadaceae</taxon>
        <taxon>Hankyongella</taxon>
    </lineage>
</organism>
<keyword evidence="2" id="KW-0186">Copper</keyword>
<dbReference type="InterPro" id="IPR014755">
    <property type="entry name" value="Cu-Rt/internalin_Ig-like"/>
</dbReference>
<gene>
    <name evidence="4" type="ORF">E6W36_02040</name>
</gene>
<dbReference type="AlphaFoldDB" id="A0A4D7C808"/>
<evidence type="ECO:0000313" key="4">
    <source>
        <dbReference type="EMBL" id="QCI78833.1"/>
    </source>
</evidence>
<dbReference type="GO" id="GO:0042597">
    <property type="term" value="C:periplasmic space"/>
    <property type="evidence" value="ECO:0007669"/>
    <property type="project" value="InterPro"/>
</dbReference>
<reference evidence="5" key="1">
    <citation type="submission" date="2019-04" db="EMBL/GenBank/DDBJ databases">
        <title>Complete genome sequence of Sphingomonas sp. W1-2-3.</title>
        <authorList>
            <person name="Im W.T."/>
        </authorList>
    </citation>
    <scope>NUCLEOTIDE SEQUENCE [LARGE SCALE GENOMIC DNA]</scope>
    <source>
        <strain evidence="5">W1-2-3</strain>
    </source>
</reference>
<dbReference type="GO" id="GO:0005507">
    <property type="term" value="F:copper ion binding"/>
    <property type="evidence" value="ECO:0007669"/>
    <property type="project" value="InterPro"/>
</dbReference>
<evidence type="ECO:0000256" key="2">
    <source>
        <dbReference type="ARBA" id="ARBA00023008"/>
    </source>
</evidence>
<protein>
    <recommendedName>
        <fullName evidence="3">CopC domain-containing protein</fullName>
    </recommendedName>
</protein>
<dbReference type="KEGG" id="hgn:E6W36_02040"/>
<keyword evidence="5" id="KW-1185">Reference proteome</keyword>
<dbReference type="Gene3D" id="2.60.40.1220">
    <property type="match status" value="1"/>
</dbReference>
<accession>A0A4D7C808</accession>
<dbReference type="InterPro" id="IPR007348">
    <property type="entry name" value="CopC_dom"/>
</dbReference>
<evidence type="ECO:0000256" key="1">
    <source>
        <dbReference type="ARBA" id="ARBA00022729"/>
    </source>
</evidence>
<dbReference type="GO" id="GO:0046688">
    <property type="term" value="P:response to copper ion"/>
    <property type="evidence" value="ECO:0007669"/>
    <property type="project" value="InterPro"/>
</dbReference>
<dbReference type="InterPro" id="IPR014756">
    <property type="entry name" value="Ig_E-set"/>
</dbReference>
<evidence type="ECO:0000313" key="5">
    <source>
        <dbReference type="Proteomes" id="UP000298714"/>
    </source>
</evidence>
<dbReference type="Pfam" id="PF04234">
    <property type="entry name" value="CopC"/>
    <property type="match status" value="1"/>
</dbReference>
<name>A0A4D7C808_9SPHN</name>
<dbReference type="SUPFAM" id="SSF81296">
    <property type="entry name" value="E set domains"/>
    <property type="match status" value="1"/>
</dbReference>
<dbReference type="Proteomes" id="UP000298714">
    <property type="component" value="Chromosome"/>
</dbReference>
<sequence>MTMRGAVFGCVSRVAALSKGHPHHVATSRFSLRRGAVGALLSASSADAHAKLVASTPAANASIAAPAKLQLSFDEKLVAKGSSVELFATTLSGKKLAAPMSITVRSALGADGKSMVAPIGKPLSAGTYLVAWHAVTSDGERKTARSALPCDRSNAVLPSGRSRGRIGPVAGMRPVVACNDPCRRATVS</sequence>
<dbReference type="EMBL" id="CP039704">
    <property type="protein sequence ID" value="QCI78833.1"/>
    <property type="molecule type" value="Genomic_DNA"/>
</dbReference>
<keyword evidence="1" id="KW-0732">Signal</keyword>